<accession>A0AAV5EEZ4</accession>
<dbReference type="AlphaFoldDB" id="A0AAV5EEZ4"/>
<organism evidence="2 3">
    <name type="scientific">Eleusine coracana subsp. coracana</name>
    <dbReference type="NCBI Taxonomy" id="191504"/>
    <lineage>
        <taxon>Eukaryota</taxon>
        <taxon>Viridiplantae</taxon>
        <taxon>Streptophyta</taxon>
        <taxon>Embryophyta</taxon>
        <taxon>Tracheophyta</taxon>
        <taxon>Spermatophyta</taxon>
        <taxon>Magnoliopsida</taxon>
        <taxon>Liliopsida</taxon>
        <taxon>Poales</taxon>
        <taxon>Poaceae</taxon>
        <taxon>PACMAD clade</taxon>
        <taxon>Chloridoideae</taxon>
        <taxon>Cynodonteae</taxon>
        <taxon>Eleusininae</taxon>
        <taxon>Eleusine</taxon>
    </lineage>
</organism>
<gene>
    <name evidence="2" type="primary">gb08593</name>
    <name evidence="2" type="ORF">PR202_gb08593</name>
</gene>
<feature type="region of interest" description="Disordered" evidence="1">
    <location>
        <begin position="1"/>
        <end position="96"/>
    </location>
</feature>
<comment type="caution">
    <text evidence="2">The sequence shown here is derived from an EMBL/GenBank/DDBJ whole genome shotgun (WGS) entry which is preliminary data.</text>
</comment>
<keyword evidence="3" id="KW-1185">Reference proteome</keyword>
<dbReference type="EMBL" id="BQKI01000075">
    <property type="protein sequence ID" value="GJN21142.1"/>
    <property type="molecule type" value="Genomic_DNA"/>
</dbReference>
<reference evidence="2" key="2">
    <citation type="submission" date="2021-12" db="EMBL/GenBank/DDBJ databases">
        <title>Resequencing data analysis of finger millet.</title>
        <authorList>
            <person name="Hatakeyama M."/>
            <person name="Aluri S."/>
            <person name="Balachadran M.T."/>
            <person name="Sivarajan S.R."/>
            <person name="Poveda L."/>
            <person name="Shimizu-Inatsugi R."/>
            <person name="Schlapbach R."/>
            <person name="Sreeman S.M."/>
            <person name="Shimizu K.K."/>
        </authorList>
    </citation>
    <scope>NUCLEOTIDE SEQUENCE</scope>
</reference>
<reference evidence="2" key="1">
    <citation type="journal article" date="2018" name="DNA Res.">
        <title>Multiple hybrid de novo genome assembly of finger millet, an orphan allotetraploid crop.</title>
        <authorList>
            <person name="Hatakeyama M."/>
            <person name="Aluri S."/>
            <person name="Balachadran M.T."/>
            <person name="Sivarajan S.R."/>
            <person name="Patrignani A."/>
            <person name="Gruter S."/>
            <person name="Poveda L."/>
            <person name="Shimizu-Inatsugi R."/>
            <person name="Baeten J."/>
            <person name="Francoijs K.J."/>
            <person name="Nataraja K.N."/>
            <person name="Reddy Y.A.N."/>
            <person name="Phadnis S."/>
            <person name="Ravikumar R.L."/>
            <person name="Schlapbach R."/>
            <person name="Sreeman S.M."/>
            <person name="Shimizu K.K."/>
        </authorList>
    </citation>
    <scope>NUCLEOTIDE SEQUENCE</scope>
</reference>
<dbReference type="Proteomes" id="UP001054889">
    <property type="component" value="Unassembled WGS sequence"/>
</dbReference>
<sequence length="96" mass="10139">MPGQQGGGASRHRQGPEQDQEAEHDHARPPRDGHRHDRRVAGERDVLPPLGAEEAEQPVQVSGGPHQGLPQAEREEAAGDRVVAAAAGGHPGRYPG</sequence>
<evidence type="ECO:0000313" key="2">
    <source>
        <dbReference type="EMBL" id="GJN21142.1"/>
    </source>
</evidence>
<evidence type="ECO:0000256" key="1">
    <source>
        <dbReference type="SAM" id="MobiDB-lite"/>
    </source>
</evidence>
<protein>
    <submittedName>
        <fullName evidence="2">Uncharacterized protein</fullName>
    </submittedName>
</protein>
<feature type="compositionally biased region" description="Basic and acidic residues" evidence="1">
    <location>
        <begin position="21"/>
        <end position="46"/>
    </location>
</feature>
<proteinExistence type="predicted"/>
<evidence type="ECO:0000313" key="3">
    <source>
        <dbReference type="Proteomes" id="UP001054889"/>
    </source>
</evidence>
<name>A0AAV5EEZ4_ELECO</name>